<feature type="transmembrane region" description="Helical" evidence="1">
    <location>
        <begin position="101"/>
        <end position="121"/>
    </location>
</feature>
<keyword evidence="1" id="KW-0472">Membrane</keyword>
<proteinExistence type="predicted"/>
<keyword evidence="1" id="KW-1133">Transmembrane helix</keyword>
<protein>
    <submittedName>
        <fullName evidence="2">Uncharacterized protein</fullName>
    </submittedName>
</protein>
<reference evidence="3" key="1">
    <citation type="journal article" date="2019" name="Int. J. Syst. Evol. Microbiol.">
        <title>The Global Catalogue of Microorganisms (GCM) 10K type strain sequencing project: providing services to taxonomists for standard genome sequencing and annotation.</title>
        <authorList>
            <consortium name="The Broad Institute Genomics Platform"/>
            <consortium name="The Broad Institute Genome Sequencing Center for Infectious Disease"/>
            <person name="Wu L."/>
            <person name="Ma J."/>
        </authorList>
    </citation>
    <scope>NUCLEOTIDE SEQUENCE [LARGE SCALE GENOMIC DNA]</scope>
    <source>
        <strain evidence="3">CCUG 53762</strain>
    </source>
</reference>
<organism evidence="2 3">
    <name type="scientific">Pseudopedobacter beijingensis</name>
    <dbReference type="NCBI Taxonomy" id="1207056"/>
    <lineage>
        <taxon>Bacteria</taxon>
        <taxon>Pseudomonadati</taxon>
        <taxon>Bacteroidota</taxon>
        <taxon>Sphingobacteriia</taxon>
        <taxon>Sphingobacteriales</taxon>
        <taxon>Sphingobacteriaceae</taxon>
        <taxon>Pseudopedobacter</taxon>
    </lineage>
</organism>
<name>A0ABW4I9V1_9SPHI</name>
<dbReference type="Proteomes" id="UP001597118">
    <property type="component" value="Unassembled WGS sequence"/>
</dbReference>
<keyword evidence="1" id="KW-0812">Transmembrane</keyword>
<dbReference type="EMBL" id="JBHUDG010000003">
    <property type="protein sequence ID" value="MFD1629003.1"/>
    <property type="molecule type" value="Genomic_DNA"/>
</dbReference>
<keyword evidence="3" id="KW-1185">Reference proteome</keyword>
<evidence type="ECO:0000256" key="1">
    <source>
        <dbReference type="SAM" id="Phobius"/>
    </source>
</evidence>
<comment type="caution">
    <text evidence="2">The sequence shown here is derived from an EMBL/GenBank/DDBJ whole genome shotgun (WGS) entry which is preliminary data.</text>
</comment>
<evidence type="ECO:0000313" key="2">
    <source>
        <dbReference type="EMBL" id="MFD1629003.1"/>
    </source>
</evidence>
<gene>
    <name evidence="2" type="ORF">ACFSAH_03895</name>
</gene>
<dbReference type="RefSeq" id="WP_379661384.1">
    <property type="nucleotide sequence ID" value="NZ_JBHUDG010000003.1"/>
</dbReference>
<sequence length="124" mass="14650">MEKREEEVLTSTIYENVQELFNRQKVVLKDWEMMLKDVDFGKNDSTLSSRSGSLSMHMKVREYTQDELAKTKDMVARDSLVNKIERKEQSVLVTEEYKENFRLSSALLLACGVFLVLLLYFKWR</sequence>
<accession>A0ABW4I9V1</accession>
<evidence type="ECO:0000313" key="3">
    <source>
        <dbReference type="Proteomes" id="UP001597118"/>
    </source>
</evidence>